<feature type="transmembrane region" description="Helical" evidence="14">
    <location>
        <begin position="594"/>
        <end position="614"/>
    </location>
</feature>
<name>A0A818WMM4_9BILA</name>
<dbReference type="InterPro" id="IPR003969">
    <property type="entry name" value="K_chnl_volt-dep_Kv6"/>
</dbReference>
<feature type="transmembrane region" description="Helical" evidence="14">
    <location>
        <begin position="523"/>
        <end position="541"/>
    </location>
</feature>
<dbReference type="PANTHER" id="PTHR11537:SF254">
    <property type="entry name" value="POTASSIUM VOLTAGE-GATED CHANNEL PROTEIN SHAB"/>
    <property type="match status" value="1"/>
</dbReference>
<keyword evidence="2" id="KW-0813">Transport</keyword>
<dbReference type="SUPFAM" id="SSF54695">
    <property type="entry name" value="POZ domain"/>
    <property type="match status" value="1"/>
</dbReference>
<dbReference type="FunFam" id="3.30.710.10:FF:000010">
    <property type="entry name" value="Potassium voltage-gated channel subfamily B member"/>
    <property type="match status" value="1"/>
</dbReference>
<dbReference type="EMBL" id="CAJNYT010005298">
    <property type="protein sequence ID" value="CAF3727660.1"/>
    <property type="molecule type" value="Genomic_DNA"/>
</dbReference>
<dbReference type="InterPro" id="IPR028325">
    <property type="entry name" value="VG_K_chnl"/>
</dbReference>
<feature type="transmembrane region" description="Helical" evidence="14">
    <location>
        <begin position="489"/>
        <end position="511"/>
    </location>
</feature>
<evidence type="ECO:0000256" key="14">
    <source>
        <dbReference type="SAM" id="Phobius"/>
    </source>
</evidence>
<feature type="transmembrane region" description="Helical" evidence="14">
    <location>
        <begin position="626"/>
        <end position="643"/>
    </location>
</feature>
<keyword evidence="10" id="KW-0406">Ion transport</keyword>
<evidence type="ECO:0000256" key="11">
    <source>
        <dbReference type="ARBA" id="ARBA00023136"/>
    </source>
</evidence>
<evidence type="ECO:0000256" key="6">
    <source>
        <dbReference type="ARBA" id="ARBA00022826"/>
    </source>
</evidence>
<dbReference type="Pfam" id="PF02214">
    <property type="entry name" value="BTB_2"/>
    <property type="match status" value="1"/>
</dbReference>
<dbReference type="GO" id="GO:0001508">
    <property type="term" value="P:action potential"/>
    <property type="evidence" value="ECO:0007669"/>
    <property type="project" value="TreeGrafter"/>
</dbReference>
<feature type="region of interest" description="Disordered" evidence="13">
    <location>
        <begin position="198"/>
        <end position="246"/>
    </location>
</feature>
<proteinExistence type="predicted"/>
<organism evidence="16 17">
    <name type="scientific">Rotaria socialis</name>
    <dbReference type="NCBI Taxonomy" id="392032"/>
    <lineage>
        <taxon>Eukaryota</taxon>
        <taxon>Metazoa</taxon>
        <taxon>Spiralia</taxon>
        <taxon>Gnathifera</taxon>
        <taxon>Rotifera</taxon>
        <taxon>Eurotatoria</taxon>
        <taxon>Bdelloidea</taxon>
        <taxon>Philodinida</taxon>
        <taxon>Philodinidae</taxon>
        <taxon>Rotaria</taxon>
    </lineage>
</organism>
<feature type="region of interest" description="Disordered" evidence="13">
    <location>
        <begin position="1"/>
        <end position="81"/>
    </location>
</feature>
<dbReference type="GO" id="GO:0008076">
    <property type="term" value="C:voltage-gated potassium channel complex"/>
    <property type="evidence" value="ECO:0007669"/>
    <property type="project" value="InterPro"/>
</dbReference>
<keyword evidence="9 14" id="KW-1133">Transmembrane helix</keyword>
<dbReference type="InterPro" id="IPR003131">
    <property type="entry name" value="T1-type_BTB"/>
</dbReference>
<evidence type="ECO:0000256" key="7">
    <source>
        <dbReference type="ARBA" id="ARBA00022882"/>
    </source>
</evidence>
<dbReference type="InterPro" id="IPR003968">
    <property type="entry name" value="K_chnl_volt-dep_Kv"/>
</dbReference>
<keyword evidence="5 14" id="KW-0812">Transmembrane</keyword>
<accession>A0A818WMM4</accession>
<evidence type="ECO:0000313" key="17">
    <source>
        <dbReference type="Proteomes" id="UP000663872"/>
    </source>
</evidence>
<dbReference type="InterPro" id="IPR027359">
    <property type="entry name" value="Volt_channel_dom_sf"/>
</dbReference>
<evidence type="ECO:0000256" key="10">
    <source>
        <dbReference type="ARBA" id="ARBA00023065"/>
    </source>
</evidence>
<comment type="subcellular location">
    <subcellularLocation>
        <location evidence="1">Cell membrane</location>
        <topology evidence="1">Multi-pass membrane protein</topology>
    </subcellularLocation>
</comment>
<dbReference type="InterPro" id="IPR000210">
    <property type="entry name" value="BTB/POZ_dom"/>
</dbReference>
<sequence>MLFTPSSSHSTQPVSSSGKSELPPSQPLPSSSLSSTPSTSDARCIETLSHPISSPSNATIIINGPQNSRPSSASQSHFSQLPDQDWFSSASSRLSIHPITPTSTPQILDTKPSSATRRVSCPVPHDNNKKTSRFHFPTIITSTIRDALMTTTPTGNPNIYTNDSLHSSKITSSGCVRPTSIFLPVANPVAAAALVEDDESAAMDEQPTKSIESSPPYTLKHSTYSHPTSTEGSKNTGPSSTHSHNNKAILNVGGVRHEVLWRTLARLPSTRLGRLARLRRSTVPSSRPMPHDELIRLCDDYDLSNGEFFFDRHPRSFTSVINFYRTGKLHLVDDICVISFHDDLVYWGIDEYYLELCCQNKYHQKKEHVLEEMKKEVELLKVEKGESFGEHCCPQARRKIWDLVEHPHTSKAARVIACVSIAFILLSSFTLTISTIEGIGCAPNFTDIDASIDRAAAADADAVHIAAQSAARQLVIEHHESDQECREPLTLFIIEALCISWFTMEYIIRVFATPNKCKFFKGVLNTIDLIAIVPFYISIILETLDTGNLKNLKSVRKAVQVFRVLRIMRILKLARHSTGLQSLGYTLRRSYKELSMLLMFLAIFILLFSSLAYFAEKDGNAIQFRSIPHAFWWASIVSGNLFLKTMTTVGYGDIYPKSMWGKLIGSVCCVCGVLVIALPIPIIVNNFAEYYKEQLRREKAMKRKEAIDRAKKNGSIMSIQSHCIPSTNVAPGDVNTRHMNATKYMSSLVHASDEPLHDSACYEKKTLLSPSQQAQHTVELFQDNTEISKPQDEDAKEALLAKQDISTEYEPKNTISDS</sequence>
<feature type="transmembrane region" description="Helical" evidence="14">
    <location>
        <begin position="663"/>
        <end position="688"/>
    </location>
</feature>
<keyword evidence="11 14" id="KW-0472">Membrane</keyword>
<evidence type="ECO:0000256" key="2">
    <source>
        <dbReference type="ARBA" id="ARBA00022448"/>
    </source>
</evidence>
<feature type="compositionally biased region" description="Polar residues" evidence="13">
    <location>
        <begin position="50"/>
        <end position="81"/>
    </location>
</feature>
<dbReference type="Proteomes" id="UP000663872">
    <property type="component" value="Unassembled WGS sequence"/>
</dbReference>
<comment type="caution">
    <text evidence="16">The sequence shown here is derived from an EMBL/GenBank/DDBJ whole genome shotgun (WGS) entry which is preliminary data.</text>
</comment>
<dbReference type="Gene3D" id="1.20.120.350">
    <property type="entry name" value="Voltage-gated potassium channels. Chain C"/>
    <property type="match status" value="1"/>
</dbReference>
<dbReference type="PRINTS" id="PR01492">
    <property type="entry name" value="KV6CHANNEL"/>
</dbReference>
<dbReference type="InterPro" id="IPR011333">
    <property type="entry name" value="SKP1/BTB/POZ_sf"/>
</dbReference>
<feature type="region of interest" description="Disordered" evidence="13">
    <location>
        <begin position="781"/>
        <end position="818"/>
    </location>
</feature>
<evidence type="ECO:0000256" key="8">
    <source>
        <dbReference type="ARBA" id="ARBA00022958"/>
    </source>
</evidence>
<evidence type="ECO:0000256" key="3">
    <source>
        <dbReference type="ARBA" id="ARBA00022475"/>
    </source>
</evidence>
<feature type="compositionally biased region" description="Basic and acidic residues" evidence="13">
    <location>
        <begin position="789"/>
        <end position="799"/>
    </location>
</feature>
<evidence type="ECO:0000256" key="13">
    <source>
        <dbReference type="SAM" id="MobiDB-lite"/>
    </source>
</evidence>
<keyword evidence="8" id="KW-0630">Potassium</keyword>
<keyword evidence="6" id="KW-0631">Potassium channel</keyword>
<evidence type="ECO:0000256" key="5">
    <source>
        <dbReference type="ARBA" id="ARBA00022692"/>
    </source>
</evidence>
<keyword evidence="7" id="KW-0851">Voltage-gated channel</keyword>
<dbReference type="AlphaFoldDB" id="A0A818WMM4"/>
<dbReference type="Pfam" id="PF00520">
    <property type="entry name" value="Ion_trans"/>
    <property type="match status" value="1"/>
</dbReference>
<reference evidence="16" key="1">
    <citation type="submission" date="2021-02" db="EMBL/GenBank/DDBJ databases">
        <authorList>
            <person name="Nowell W R."/>
        </authorList>
    </citation>
    <scope>NUCLEOTIDE SEQUENCE</scope>
</reference>
<dbReference type="InterPro" id="IPR005821">
    <property type="entry name" value="Ion_trans_dom"/>
</dbReference>
<protein>
    <recommendedName>
        <fullName evidence="15">BTB domain-containing protein</fullName>
    </recommendedName>
</protein>
<dbReference type="SUPFAM" id="SSF81324">
    <property type="entry name" value="Voltage-gated potassium channels"/>
    <property type="match status" value="1"/>
</dbReference>
<evidence type="ECO:0000259" key="15">
    <source>
        <dbReference type="SMART" id="SM00225"/>
    </source>
</evidence>
<dbReference type="FunFam" id="1.10.287.70:FF:000002">
    <property type="entry name" value="Potassium voltage-gated channel subfamily a member"/>
    <property type="match status" value="1"/>
</dbReference>
<evidence type="ECO:0000256" key="4">
    <source>
        <dbReference type="ARBA" id="ARBA00022538"/>
    </source>
</evidence>
<evidence type="ECO:0000256" key="9">
    <source>
        <dbReference type="ARBA" id="ARBA00022989"/>
    </source>
</evidence>
<feature type="compositionally biased region" description="Low complexity" evidence="13">
    <location>
        <begin position="1"/>
        <end position="40"/>
    </location>
</feature>
<gene>
    <name evidence="16" type="ORF">GRG538_LOCUS30059</name>
</gene>
<dbReference type="SMART" id="SM00225">
    <property type="entry name" value="BTB"/>
    <property type="match status" value="1"/>
</dbReference>
<dbReference type="PRINTS" id="PR00169">
    <property type="entry name" value="KCHANNEL"/>
</dbReference>
<feature type="region of interest" description="Disordered" evidence="13">
    <location>
        <begin position="97"/>
        <end position="132"/>
    </location>
</feature>
<keyword evidence="3" id="KW-1003">Cell membrane</keyword>
<dbReference type="GO" id="GO:0051260">
    <property type="term" value="P:protein homooligomerization"/>
    <property type="evidence" value="ECO:0007669"/>
    <property type="project" value="InterPro"/>
</dbReference>
<evidence type="ECO:0000313" key="16">
    <source>
        <dbReference type="EMBL" id="CAF3727660.1"/>
    </source>
</evidence>
<dbReference type="Gene3D" id="3.30.710.10">
    <property type="entry name" value="Potassium Channel Kv1.1, Chain A"/>
    <property type="match status" value="1"/>
</dbReference>
<evidence type="ECO:0000256" key="1">
    <source>
        <dbReference type="ARBA" id="ARBA00004651"/>
    </source>
</evidence>
<feature type="compositionally biased region" description="Polar residues" evidence="13">
    <location>
        <begin position="208"/>
        <end position="246"/>
    </location>
</feature>
<dbReference type="PANTHER" id="PTHR11537">
    <property type="entry name" value="VOLTAGE-GATED POTASSIUM CHANNEL"/>
    <property type="match status" value="1"/>
</dbReference>
<evidence type="ECO:0000256" key="12">
    <source>
        <dbReference type="ARBA" id="ARBA00023303"/>
    </source>
</evidence>
<keyword evidence="12" id="KW-0407">Ion channel</keyword>
<dbReference type="Gene3D" id="1.10.287.70">
    <property type="match status" value="1"/>
</dbReference>
<keyword evidence="4" id="KW-0633">Potassium transport</keyword>
<feature type="domain" description="BTB" evidence="15">
    <location>
        <begin position="246"/>
        <end position="365"/>
    </location>
</feature>
<dbReference type="PRINTS" id="PR01491">
    <property type="entry name" value="KVCHANNEL"/>
</dbReference>
<dbReference type="GO" id="GO:0005251">
    <property type="term" value="F:delayed rectifier potassium channel activity"/>
    <property type="evidence" value="ECO:0007669"/>
    <property type="project" value="TreeGrafter"/>
</dbReference>
<feature type="compositionally biased region" description="Polar residues" evidence="13">
    <location>
        <begin position="97"/>
        <end position="117"/>
    </location>
</feature>